<reference evidence="4" key="1">
    <citation type="submission" date="2019-08" db="EMBL/GenBank/DDBJ databases">
        <authorList>
            <person name="Kucharzyk K."/>
            <person name="Murdoch R.W."/>
            <person name="Higgins S."/>
            <person name="Loffler F."/>
        </authorList>
    </citation>
    <scope>NUCLEOTIDE SEQUENCE</scope>
</reference>
<evidence type="ECO:0000313" key="4">
    <source>
        <dbReference type="EMBL" id="MPN42549.1"/>
    </source>
</evidence>
<accession>A0A645HWH8</accession>
<dbReference type="PANTHER" id="PTHR43095">
    <property type="entry name" value="SUGAR KINASE"/>
    <property type="match status" value="1"/>
</dbReference>
<organism evidence="4">
    <name type="scientific">bioreactor metagenome</name>
    <dbReference type="NCBI Taxonomy" id="1076179"/>
    <lineage>
        <taxon>unclassified sequences</taxon>
        <taxon>metagenomes</taxon>
        <taxon>ecological metagenomes</taxon>
    </lineage>
</organism>
<feature type="domain" description="Carbohydrate kinase FGGY C-terminal" evidence="3">
    <location>
        <begin position="1"/>
        <end position="73"/>
    </location>
</feature>
<dbReference type="SUPFAM" id="SSF53067">
    <property type="entry name" value="Actin-like ATPase domain"/>
    <property type="match status" value="1"/>
</dbReference>
<dbReference type="EMBL" id="VSSQ01100352">
    <property type="protein sequence ID" value="MPN42549.1"/>
    <property type="molecule type" value="Genomic_DNA"/>
</dbReference>
<protein>
    <submittedName>
        <fullName evidence="4">Glycerol kinase</fullName>
        <ecNumber evidence="4">2.7.1.30</ecNumber>
    </submittedName>
</protein>
<dbReference type="Pfam" id="PF02782">
    <property type="entry name" value="FGGY_C"/>
    <property type="match status" value="1"/>
</dbReference>
<evidence type="ECO:0000256" key="1">
    <source>
        <dbReference type="ARBA" id="ARBA00022679"/>
    </source>
</evidence>
<dbReference type="AlphaFoldDB" id="A0A645HWH8"/>
<gene>
    <name evidence="4" type="primary">glpK_34</name>
    <name evidence="4" type="ORF">SDC9_190106</name>
</gene>
<proteinExistence type="predicted"/>
<dbReference type="GO" id="GO:0005975">
    <property type="term" value="P:carbohydrate metabolic process"/>
    <property type="evidence" value="ECO:0007669"/>
    <property type="project" value="InterPro"/>
</dbReference>
<keyword evidence="2 4" id="KW-0418">Kinase</keyword>
<dbReference type="InterPro" id="IPR018485">
    <property type="entry name" value="FGGY_C"/>
</dbReference>
<dbReference type="EC" id="2.7.1.30" evidence="4"/>
<comment type="caution">
    <text evidence="4">The sequence shown here is derived from an EMBL/GenBank/DDBJ whole genome shotgun (WGS) entry which is preliminary data.</text>
</comment>
<dbReference type="InterPro" id="IPR043129">
    <property type="entry name" value="ATPase_NBD"/>
</dbReference>
<sequence>MVRACMEGVAFNLKVILQAMETEDKPLGMRIIGGGARNEAWLTILASLWNRPITVPKYVTEATSLGAILCAGIGVGMFEDFSVIEQINPSCHVYESNPVLAERYAKLYPLFKESYLALVPTFQRLQEKIS</sequence>
<evidence type="ECO:0000256" key="2">
    <source>
        <dbReference type="ARBA" id="ARBA00022777"/>
    </source>
</evidence>
<evidence type="ECO:0000259" key="3">
    <source>
        <dbReference type="Pfam" id="PF02782"/>
    </source>
</evidence>
<dbReference type="GO" id="GO:0004370">
    <property type="term" value="F:glycerol kinase activity"/>
    <property type="evidence" value="ECO:0007669"/>
    <property type="project" value="UniProtKB-EC"/>
</dbReference>
<dbReference type="Gene3D" id="3.30.420.40">
    <property type="match status" value="1"/>
</dbReference>
<keyword evidence="1 4" id="KW-0808">Transferase</keyword>
<dbReference type="InterPro" id="IPR050406">
    <property type="entry name" value="FGGY_Carb_Kinase"/>
</dbReference>
<name>A0A645HWH8_9ZZZZ</name>